<dbReference type="EMBL" id="JACIIZ010000011">
    <property type="protein sequence ID" value="MBB6253331.1"/>
    <property type="molecule type" value="Genomic_DNA"/>
</dbReference>
<evidence type="ECO:0000256" key="1">
    <source>
        <dbReference type="SAM" id="MobiDB-lite"/>
    </source>
</evidence>
<feature type="region of interest" description="Disordered" evidence="1">
    <location>
        <begin position="220"/>
        <end position="245"/>
    </location>
</feature>
<dbReference type="Proteomes" id="UP000539175">
    <property type="component" value="Unassembled WGS sequence"/>
</dbReference>
<gene>
    <name evidence="2" type="ORF">FHS74_003900</name>
</gene>
<dbReference type="InterPro" id="IPR021312">
    <property type="entry name" value="DUF2889"/>
</dbReference>
<sequence length="245" mass="26603">MSAANILPGFRRRFIVRPLPGRVESDVEDDYHCMGIILHHAHGVATRVEATMRRVPWTTCPGAAAVIQRTFTGVALAGFVQRGEKLSNCTHLFDLALLAAAHAYDDAPTVYDILVSDPVDDVVQAELRLGGRAVMAWTLSRGAFTAPDALAGMRLDQIGPWISGLGPAEREWARLLRWGTMLAHGRVVAFEKRTDKSRLPLGQCYTFQPETVPEARYVTGTTRDFNSGPGPLAGLDGSAPSAEQP</sequence>
<protein>
    <recommendedName>
        <fullName evidence="4">DUF2889 domain-containing protein</fullName>
    </recommendedName>
</protein>
<evidence type="ECO:0000313" key="2">
    <source>
        <dbReference type="EMBL" id="MBB6253331.1"/>
    </source>
</evidence>
<keyword evidence="3" id="KW-1185">Reference proteome</keyword>
<name>A0A7X0B1N3_9PROT</name>
<reference evidence="2 3" key="1">
    <citation type="submission" date="2020-08" db="EMBL/GenBank/DDBJ databases">
        <title>Genomic Encyclopedia of Type Strains, Phase IV (KMG-IV): sequencing the most valuable type-strain genomes for metagenomic binning, comparative biology and taxonomic classification.</title>
        <authorList>
            <person name="Goeker M."/>
        </authorList>
    </citation>
    <scope>NUCLEOTIDE SEQUENCE [LARGE SCALE GENOMIC DNA]</scope>
    <source>
        <strain evidence="2 3">DSM 22198</strain>
    </source>
</reference>
<dbReference type="Pfam" id="PF11136">
    <property type="entry name" value="DUF2889"/>
    <property type="match status" value="1"/>
</dbReference>
<accession>A0A7X0B1N3</accession>
<comment type="caution">
    <text evidence="2">The sequence shown here is derived from an EMBL/GenBank/DDBJ whole genome shotgun (WGS) entry which is preliminary data.</text>
</comment>
<evidence type="ECO:0008006" key="4">
    <source>
        <dbReference type="Google" id="ProtNLM"/>
    </source>
</evidence>
<evidence type="ECO:0000313" key="3">
    <source>
        <dbReference type="Proteomes" id="UP000539175"/>
    </source>
</evidence>
<dbReference type="AlphaFoldDB" id="A0A7X0B1N3"/>
<organism evidence="2 3">
    <name type="scientific">Nitrospirillum iridis</name>
    <dbReference type="NCBI Taxonomy" id="765888"/>
    <lineage>
        <taxon>Bacteria</taxon>
        <taxon>Pseudomonadati</taxon>
        <taxon>Pseudomonadota</taxon>
        <taxon>Alphaproteobacteria</taxon>
        <taxon>Rhodospirillales</taxon>
        <taxon>Azospirillaceae</taxon>
        <taxon>Nitrospirillum</taxon>
    </lineage>
</organism>
<proteinExistence type="predicted"/>